<evidence type="ECO:0000313" key="1">
    <source>
        <dbReference type="EMBL" id="EKC64700.1"/>
    </source>
</evidence>
<organism evidence="1">
    <name type="scientific">human gut metagenome</name>
    <dbReference type="NCBI Taxonomy" id="408170"/>
    <lineage>
        <taxon>unclassified sequences</taxon>
        <taxon>metagenomes</taxon>
        <taxon>organismal metagenomes</taxon>
    </lineage>
</organism>
<gene>
    <name evidence="1" type="ORF">LEA_10707</name>
</gene>
<sequence length="274" mass="29384">FLRALLPDTALQRRIAIPGRITLRGDGRWQQRRITASAALGVGTGRLSLSGTFDAARKEYEAVLRCDSFPLGRFLPADSLGRLDLNIEADGRGFDPLDETMRATLRSDLARAEYRGRDLGGISLEARLEECRLAGLLASHNKALRLAWRLDGALSQAGQRLRIAGDVASFDLAALGLTPDSIGGRFRLDASAARSEADGLSARISFDSIRLHGPAGESDIRPTQLTFATGPAGTRSGIRSGDLSMVFDSPSPLDSLTAALARSADTLRRGLRTE</sequence>
<feature type="non-terminal residue" evidence="1">
    <location>
        <position position="1"/>
    </location>
</feature>
<comment type="caution">
    <text evidence="1">The sequence shown here is derived from an EMBL/GenBank/DDBJ whole genome shotgun (WGS) entry which is preliminary data.</text>
</comment>
<feature type="non-terminal residue" evidence="1">
    <location>
        <position position="274"/>
    </location>
</feature>
<protein>
    <recommendedName>
        <fullName evidence="2">AsmA-like C-terminal domain-containing protein</fullName>
    </recommendedName>
</protein>
<name>K1TE21_9ZZZZ</name>
<dbReference type="EMBL" id="AJWY01007201">
    <property type="protein sequence ID" value="EKC64700.1"/>
    <property type="molecule type" value="Genomic_DNA"/>
</dbReference>
<evidence type="ECO:0008006" key="2">
    <source>
        <dbReference type="Google" id="ProtNLM"/>
    </source>
</evidence>
<accession>K1TE21</accession>
<reference evidence="1" key="1">
    <citation type="journal article" date="2013" name="Environ. Microbiol.">
        <title>Microbiota from the distal guts of lean and obese adolescents exhibit partial functional redundancy besides clear differences in community structure.</title>
        <authorList>
            <person name="Ferrer M."/>
            <person name="Ruiz A."/>
            <person name="Lanza F."/>
            <person name="Haange S.B."/>
            <person name="Oberbach A."/>
            <person name="Till H."/>
            <person name="Bargiela R."/>
            <person name="Campoy C."/>
            <person name="Segura M.T."/>
            <person name="Richter M."/>
            <person name="von Bergen M."/>
            <person name="Seifert J."/>
            <person name="Suarez A."/>
        </authorList>
    </citation>
    <scope>NUCLEOTIDE SEQUENCE</scope>
</reference>
<dbReference type="AlphaFoldDB" id="K1TE21"/>
<proteinExistence type="predicted"/>